<dbReference type="PANTHER" id="PTHR23113">
    <property type="entry name" value="GUANINE NUCLEOTIDE EXCHANGE FACTOR"/>
    <property type="match status" value="1"/>
</dbReference>
<sequence length="931" mass="106738">MNREMIELLISSKKNDEKIIKKLTVWFTNNSLLIDEKYLFDRNVFHLLIKKNKLNVIEALCSNPNWRRKALEPDKFGNTILHYAIKSSKAIDLGRLIKLFPELINKPNNSKNTPLHEAVLAEKIDAVKLLLEHPAVDRSIKNHTESTALSLARDRKELAPLFFYVDPSLITSLNLKSRITPETVDGNFRAFFPLMCSKSRSSPRSALSSSPRAKESTSSTLTLFASRAAENNQKAIEEAVIRARQFLKLIARAHQEKESSIKCQNFQHEFNVLCVSDPFVEHLKLSSEEQTLGTYEVISNSLRTLHPLADKKYSTYQKEAYYLQTSLIPLLLNNIQRVDLEPRGKPQIDISEATNEELLNHLWLLTAGQSDFDKQREINFAVINESAISLLSSFPLEKILIQLRVLYSSFDFNQKLIANFILVQLLLYSGVNAFPFGPAFHMQLRFFCKKNVNFNTGLAELGEELNIILQMAAKLSSALLDEPIIRNFSNLNRLVQFTFVSKLHSFDQLVDCAIAFPREERAKYVQSIANELRMLTMMFYQEVSICEFNNCYWSKEETKHLSPSIVKFTDYFNKLSFYFIEKILNQPSDNTRNALQFLIELSQALCALGEEKYPDLNHLQVLASVFSSSNISRLTVELGKLSTTDRKTIEEICTIASNLKNYQYMREICTTHRTALPFLGLFLTDVTFARDGNENALHRRAVVGEILKTILEIKLKINSECLIFVTDLPQFINTYPLPETGNLEDKLYILSRRIQPRKTDHIDFDKLRSENPGVVIDQLSSFLKEDILPSSFFDKKSHPPSQFAEVFISFFENSLSHFQAQHNDSDVANLMDKFQNAVENIFRINNTYYFPKKLSSNLNPIYYSGRIQELRKQVLTDSSQNQRKMTPAKVVLTSIKRKSMDPLKGYSLFSSKMGDEKEDKANSAVPTTEIP</sequence>
<dbReference type="STRING" id="451.B6N58_03490"/>
<keyword evidence="2" id="KW-0040">ANK repeat</keyword>
<evidence type="ECO:0000256" key="1">
    <source>
        <dbReference type="ARBA" id="ARBA00022658"/>
    </source>
</evidence>
<keyword evidence="1" id="KW-0344">Guanine-nucleotide releasing factor</keyword>
<feature type="domain" description="Ras-GEF" evidence="4">
    <location>
        <begin position="524"/>
        <end position="757"/>
    </location>
</feature>
<dbReference type="Gene3D" id="1.25.40.20">
    <property type="entry name" value="Ankyrin repeat-containing domain"/>
    <property type="match status" value="1"/>
</dbReference>
<dbReference type="Proteomes" id="UP000032414">
    <property type="component" value="Chromosome I"/>
</dbReference>
<dbReference type="InterPro" id="IPR036964">
    <property type="entry name" value="RASGEF_cat_dom_sf"/>
</dbReference>
<evidence type="ECO:0000256" key="3">
    <source>
        <dbReference type="SAM" id="MobiDB-lite"/>
    </source>
</evidence>
<dbReference type="GO" id="GO:0007264">
    <property type="term" value="P:small GTPase-mediated signal transduction"/>
    <property type="evidence" value="ECO:0007669"/>
    <property type="project" value="InterPro"/>
</dbReference>
<dbReference type="InterPro" id="IPR002110">
    <property type="entry name" value="Ankyrin_rpt"/>
</dbReference>
<dbReference type="OrthoDB" id="5649125at2"/>
<dbReference type="EMBL" id="LN614830">
    <property type="protein sequence ID" value="CEG61806.1"/>
    <property type="molecule type" value="Genomic_DNA"/>
</dbReference>
<evidence type="ECO:0000313" key="6">
    <source>
        <dbReference type="EMBL" id="SCY24133.1"/>
    </source>
</evidence>
<dbReference type="Pfam" id="PF00617">
    <property type="entry name" value="RasGEF"/>
    <property type="match status" value="1"/>
</dbReference>
<dbReference type="Pfam" id="PF00023">
    <property type="entry name" value="Ank"/>
    <property type="match status" value="1"/>
</dbReference>
<protein>
    <submittedName>
        <fullName evidence="6">Ankyrin repeat-containing protein</fullName>
    </submittedName>
</protein>
<evidence type="ECO:0000313" key="7">
    <source>
        <dbReference type="Proteomes" id="UP000032414"/>
    </source>
</evidence>
<dbReference type="InterPro" id="IPR001895">
    <property type="entry name" value="RASGEF_cat_dom"/>
</dbReference>
<dbReference type="SUPFAM" id="SSF48403">
    <property type="entry name" value="Ankyrin repeat"/>
    <property type="match status" value="1"/>
</dbReference>
<dbReference type="SUPFAM" id="SSF48366">
    <property type="entry name" value="Ras GEF"/>
    <property type="match status" value="1"/>
</dbReference>
<reference evidence="5" key="1">
    <citation type="submission" date="2014-09" db="EMBL/GenBank/DDBJ databases">
        <authorList>
            <person name="GOMEZ-VALERO Laura"/>
        </authorList>
    </citation>
    <scope>NUCLEOTIDE SEQUENCE</scope>
    <source>
        <strain evidence="5">ATCC33218</strain>
    </source>
</reference>
<organism evidence="5 7">
    <name type="scientific">Legionella micdadei</name>
    <name type="common">Tatlockia micdadei</name>
    <dbReference type="NCBI Taxonomy" id="451"/>
    <lineage>
        <taxon>Bacteria</taxon>
        <taxon>Pseudomonadati</taxon>
        <taxon>Pseudomonadota</taxon>
        <taxon>Gammaproteobacteria</taxon>
        <taxon>Legionellales</taxon>
        <taxon>Legionellaceae</taxon>
        <taxon>Legionella</taxon>
    </lineage>
</organism>
<dbReference type="SMART" id="SM00147">
    <property type="entry name" value="RasGEF"/>
    <property type="match status" value="1"/>
</dbReference>
<dbReference type="GO" id="GO:0005085">
    <property type="term" value="F:guanyl-nucleotide exchange factor activity"/>
    <property type="evidence" value="ECO:0007669"/>
    <property type="project" value="UniProtKB-KW"/>
</dbReference>
<dbReference type="PATRIC" id="fig|451.8.peg.2713"/>
<dbReference type="PANTHER" id="PTHR23113:SF99">
    <property type="entry name" value="RASGEF DOMAIN-CONTAINING PROTEIN"/>
    <property type="match status" value="1"/>
</dbReference>
<name>A0A098GJX7_LEGMI</name>
<gene>
    <name evidence="5" type="ORF">LMI_2545</name>
    <name evidence="6" type="ORF">SAMN02982997_01182</name>
</gene>
<feature type="region of interest" description="Disordered" evidence="3">
    <location>
        <begin position="910"/>
        <end position="931"/>
    </location>
</feature>
<evidence type="ECO:0000259" key="4">
    <source>
        <dbReference type="PROSITE" id="PS50009"/>
    </source>
</evidence>
<dbReference type="PROSITE" id="PS50297">
    <property type="entry name" value="ANK_REP_REGION"/>
    <property type="match status" value="1"/>
</dbReference>
<dbReference type="PROSITE" id="PS50088">
    <property type="entry name" value="ANK_REPEAT"/>
    <property type="match status" value="1"/>
</dbReference>
<reference evidence="7" key="2">
    <citation type="submission" date="2014-09" db="EMBL/GenBank/DDBJ databases">
        <authorList>
            <person name="Gomez-Valero L."/>
        </authorList>
    </citation>
    <scope>NUCLEOTIDE SEQUENCE [LARGE SCALE GENOMIC DNA]</scope>
    <source>
        <strain evidence="7">ATCC33218</strain>
    </source>
</reference>
<dbReference type="RefSeq" id="WP_045099987.1">
    <property type="nucleotide sequence ID" value="NZ_CP020614.1"/>
</dbReference>
<dbReference type="PROSITE" id="PS50009">
    <property type="entry name" value="RASGEF_CAT"/>
    <property type="match status" value="1"/>
</dbReference>
<dbReference type="KEGG" id="tmc:LMI_2545"/>
<evidence type="ECO:0000313" key="8">
    <source>
        <dbReference type="Proteomes" id="UP000182998"/>
    </source>
</evidence>
<keyword evidence="8" id="KW-1185">Reference proteome</keyword>
<dbReference type="SMART" id="SM00248">
    <property type="entry name" value="ANK"/>
    <property type="match status" value="3"/>
</dbReference>
<proteinExistence type="predicted"/>
<feature type="repeat" description="ANK" evidence="2">
    <location>
        <begin position="110"/>
        <end position="135"/>
    </location>
</feature>
<reference evidence="6 8" key="3">
    <citation type="submission" date="2016-10" db="EMBL/GenBank/DDBJ databases">
        <authorList>
            <person name="Varghese N."/>
            <person name="Submissions S."/>
        </authorList>
    </citation>
    <scope>NUCLEOTIDE SEQUENCE [LARGE SCALE GENOMIC DNA]</scope>
    <source>
        <strain evidence="6 8">ATCC 33218</strain>
    </source>
</reference>
<accession>A0A098GJX7</accession>
<evidence type="ECO:0000313" key="5">
    <source>
        <dbReference type="EMBL" id="CEG61806.1"/>
    </source>
</evidence>
<dbReference type="AlphaFoldDB" id="A0A098GJX7"/>
<dbReference type="Gene3D" id="1.10.840.10">
    <property type="entry name" value="Ras guanine-nucleotide exchange factors catalytic domain"/>
    <property type="match status" value="1"/>
</dbReference>
<evidence type="ECO:0000256" key="2">
    <source>
        <dbReference type="PROSITE-ProRule" id="PRU00023"/>
    </source>
</evidence>
<dbReference type="InterPro" id="IPR008937">
    <property type="entry name" value="Ras-like_GEF"/>
</dbReference>
<dbReference type="InterPro" id="IPR023578">
    <property type="entry name" value="Ras_GEF_dom_sf"/>
</dbReference>
<dbReference type="EMBL" id="FMVN01000005">
    <property type="protein sequence ID" value="SCY24133.1"/>
    <property type="molecule type" value="Genomic_DNA"/>
</dbReference>
<dbReference type="HOGENOM" id="CLU_314215_0_0_6"/>
<dbReference type="InterPro" id="IPR036770">
    <property type="entry name" value="Ankyrin_rpt-contain_sf"/>
</dbReference>
<dbReference type="Proteomes" id="UP000182998">
    <property type="component" value="Unassembled WGS sequence"/>
</dbReference>